<keyword evidence="3" id="KW-0472">Membrane</keyword>
<dbReference type="SUPFAM" id="SSF103481">
    <property type="entry name" value="Multidrug resistance efflux transporter EmrE"/>
    <property type="match status" value="1"/>
</dbReference>
<dbReference type="Proteomes" id="UP000659496">
    <property type="component" value="Unassembled WGS sequence"/>
</dbReference>
<feature type="transmembrane region" description="Helical" evidence="3">
    <location>
        <begin position="37"/>
        <end position="56"/>
    </location>
</feature>
<evidence type="ECO:0000259" key="4">
    <source>
        <dbReference type="Pfam" id="PF00892"/>
    </source>
</evidence>
<dbReference type="Pfam" id="PF00892">
    <property type="entry name" value="EamA"/>
    <property type="match status" value="1"/>
</dbReference>
<dbReference type="RefSeq" id="WP_191690281.1">
    <property type="nucleotide sequence ID" value="NZ_JACSQY010000007.1"/>
</dbReference>
<keyword evidence="3" id="KW-0812">Transmembrane</keyword>
<evidence type="ECO:0000313" key="5">
    <source>
        <dbReference type="EMBL" id="MBD7908788.1"/>
    </source>
</evidence>
<feature type="transmembrane region" description="Helical" evidence="3">
    <location>
        <begin position="63"/>
        <end position="83"/>
    </location>
</feature>
<feature type="domain" description="EamA" evidence="4">
    <location>
        <begin position="151"/>
        <end position="283"/>
    </location>
</feature>
<keyword evidence="3" id="KW-1133">Transmembrane helix</keyword>
<dbReference type="InterPro" id="IPR000620">
    <property type="entry name" value="EamA_dom"/>
</dbReference>
<evidence type="ECO:0000256" key="1">
    <source>
        <dbReference type="ARBA" id="ARBA00004127"/>
    </source>
</evidence>
<feature type="transmembrane region" description="Helical" evidence="3">
    <location>
        <begin position="268"/>
        <end position="287"/>
    </location>
</feature>
<keyword evidence="6" id="KW-1185">Reference proteome</keyword>
<dbReference type="InterPro" id="IPR037185">
    <property type="entry name" value="EmrE-like"/>
</dbReference>
<proteinExistence type="inferred from homology"/>
<comment type="subcellular location">
    <subcellularLocation>
        <location evidence="1">Endomembrane system</location>
        <topology evidence="1">Multi-pass membrane protein</topology>
    </subcellularLocation>
</comment>
<evidence type="ECO:0000256" key="2">
    <source>
        <dbReference type="ARBA" id="ARBA00007362"/>
    </source>
</evidence>
<comment type="similarity">
    <text evidence="2">Belongs to the EamA transporter family.</text>
</comment>
<dbReference type="EMBL" id="JACSQY010000007">
    <property type="protein sequence ID" value="MBD7908788.1"/>
    <property type="molecule type" value="Genomic_DNA"/>
</dbReference>
<evidence type="ECO:0000256" key="3">
    <source>
        <dbReference type="SAM" id="Phobius"/>
    </source>
</evidence>
<feature type="transmembrane region" description="Helical" evidence="3">
    <location>
        <begin position="121"/>
        <end position="141"/>
    </location>
</feature>
<accession>A0ABR8PKS9</accession>
<comment type="caution">
    <text evidence="5">The sequence shown here is derived from an EMBL/GenBank/DDBJ whole genome shotgun (WGS) entry which is preliminary data.</text>
</comment>
<protein>
    <submittedName>
        <fullName evidence="5">DMT family transporter</fullName>
    </submittedName>
</protein>
<sequence length="302" mass="33007">MKFWIYPLLVIVASSSYGILSSIVKLAIKDGYSASQAVTSQYFIGFLIAVLLFVIIQHKRPRFGGGWTLILAGCFTALTGMVYGKTIEYMPASLAVVMLFQFTWIGMLFDCIASRRLPKRVEVISLVFLFSGTIFAAGILNVDLSGIPWQGWAFGLASATSFASFVMANQKAIEGMDITTRLLFTSFFAAIVVLFFQSPEIVWTGQLFTSSLLLYGLVLGLFGIIIPIYLFSIAVPKVGTAMTSILSAMELPVAMTASVVLVGEHITFLQIIGIFIILIGMTLPSLSQRRLKRPPHKTSGLL</sequence>
<evidence type="ECO:0000313" key="6">
    <source>
        <dbReference type="Proteomes" id="UP000659496"/>
    </source>
</evidence>
<gene>
    <name evidence="5" type="ORF">H9659_10645</name>
</gene>
<feature type="transmembrane region" description="Helical" evidence="3">
    <location>
        <begin position="208"/>
        <end position="231"/>
    </location>
</feature>
<feature type="transmembrane region" description="Helical" evidence="3">
    <location>
        <begin position="243"/>
        <end position="262"/>
    </location>
</feature>
<feature type="transmembrane region" description="Helical" evidence="3">
    <location>
        <begin position="178"/>
        <end position="196"/>
    </location>
</feature>
<feature type="transmembrane region" description="Helical" evidence="3">
    <location>
        <begin position="147"/>
        <end position="166"/>
    </location>
</feature>
<organism evidence="5 6">
    <name type="scientific">Sporosarcina gallistercoris</name>
    <dbReference type="NCBI Taxonomy" id="2762245"/>
    <lineage>
        <taxon>Bacteria</taxon>
        <taxon>Bacillati</taxon>
        <taxon>Bacillota</taxon>
        <taxon>Bacilli</taxon>
        <taxon>Bacillales</taxon>
        <taxon>Caryophanaceae</taxon>
        <taxon>Sporosarcina</taxon>
    </lineage>
</organism>
<name>A0ABR8PKS9_9BACL</name>
<reference evidence="5 6" key="1">
    <citation type="submission" date="2020-08" db="EMBL/GenBank/DDBJ databases">
        <title>A Genomic Blueprint of the Chicken Gut Microbiome.</title>
        <authorList>
            <person name="Gilroy R."/>
            <person name="Ravi A."/>
            <person name="Getino M."/>
            <person name="Pursley I."/>
            <person name="Horton D.L."/>
            <person name="Alikhan N.-F."/>
            <person name="Baker D."/>
            <person name="Gharbi K."/>
            <person name="Hall N."/>
            <person name="Watson M."/>
            <person name="Adriaenssens E.M."/>
            <person name="Foster-Nyarko E."/>
            <person name="Jarju S."/>
            <person name="Secka A."/>
            <person name="Antonio M."/>
            <person name="Oren A."/>
            <person name="Chaudhuri R."/>
            <person name="La Ragione R.M."/>
            <person name="Hildebrand F."/>
            <person name="Pallen M.J."/>
        </authorList>
    </citation>
    <scope>NUCLEOTIDE SEQUENCE [LARGE SCALE GENOMIC DNA]</scope>
    <source>
        <strain evidence="5 6">Sa3CUA8</strain>
    </source>
</reference>
<feature type="transmembrane region" description="Helical" evidence="3">
    <location>
        <begin position="89"/>
        <end position="109"/>
    </location>
</feature>